<dbReference type="RefSeq" id="XP_006824854.1">
    <property type="nucleotide sequence ID" value="XM_006824791.1"/>
</dbReference>
<feature type="domain" description="EF-hand" evidence="3">
    <location>
        <begin position="190"/>
        <end position="225"/>
    </location>
</feature>
<dbReference type="Pfam" id="PF13499">
    <property type="entry name" value="EF-hand_7"/>
    <property type="match status" value="1"/>
</dbReference>
<dbReference type="Proteomes" id="UP000694865">
    <property type="component" value="Unplaced"/>
</dbReference>
<evidence type="ECO:0000259" key="3">
    <source>
        <dbReference type="PROSITE" id="PS50222"/>
    </source>
</evidence>
<dbReference type="PROSITE" id="PS00018">
    <property type="entry name" value="EF_HAND_1"/>
    <property type="match status" value="1"/>
</dbReference>
<accession>A0ABM0MXW3</accession>
<dbReference type="InterPro" id="IPR011992">
    <property type="entry name" value="EF-hand-dom_pair"/>
</dbReference>
<reference evidence="5" key="1">
    <citation type="submission" date="2025-08" db="UniProtKB">
        <authorList>
            <consortium name="RefSeq"/>
        </authorList>
    </citation>
    <scope>IDENTIFICATION</scope>
    <source>
        <tissue evidence="5">Testes</tissue>
    </source>
</reference>
<dbReference type="InterPro" id="IPR018247">
    <property type="entry name" value="EF_Hand_1_Ca_BS"/>
</dbReference>
<keyword evidence="4" id="KW-1185">Reference proteome</keyword>
<feature type="region of interest" description="Disordered" evidence="2">
    <location>
        <begin position="1"/>
        <end position="41"/>
    </location>
</feature>
<evidence type="ECO:0000256" key="1">
    <source>
        <dbReference type="ARBA" id="ARBA00022837"/>
    </source>
</evidence>
<name>A0ABM0MXW3_SACKO</name>
<feature type="compositionally biased region" description="Basic and acidic residues" evidence="2">
    <location>
        <begin position="85"/>
        <end position="102"/>
    </location>
</feature>
<feature type="domain" description="EF-hand" evidence="3">
    <location>
        <begin position="154"/>
        <end position="189"/>
    </location>
</feature>
<dbReference type="SMART" id="SM00054">
    <property type="entry name" value="EFh"/>
    <property type="match status" value="2"/>
</dbReference>
<feature type="region of interest" description="Disordered" evidence="2">
    <location>
        <begin position="85"/>
        <end position="117"/>
    </location>
</feature>
<organism evidence="4 5">
    <name type="scientific">Saccoglossus kowalevskii</name>
    <name type="common">Acorn worm</name>
    <dbReference type="NCBI Taxonomy" id="10224"/>
    <lineage>
        <taxon>Eukaryota</taxon>
        <taxon>Metazoa</taxon>
        <taxon>Hemichordata</taxon>
        <taxon>Enteropneusta</taxon>
        <taxon>Harrimaniidae</taxon>
        <taxon>Saccoglossus</taxon>
    </lineage>
</organism>
<dbReference type="PROSITE" id="PS50222">
    <property type="entry name" value="EF_HAND_2"/>
    <property type="match status" value="2"/>
</dbReference>
<dbReference type="CDD" id="cd00051">
    <property type="entry name" value="EFh"/>
    <property type="match status" value="1"/>
</dbReference>
<dbReference type="Gene3D" id="1.10.238.10">
    <property type="entry name" value="EF-hand"/>
    <property type="match status" value="1"/>
</dbReference>
<sequence length="248" mass="28011">MSTGTDVNGEVTKEQLNTMDSEAMQPPDSGEKDQEKKMRNENNAQFIVLLKDKESLKKQIESKDQELEAAKCNIYDLSKKIEKLEEESKKKTPSVRQKDTVKHPTARQKIRKQTSTSTVAVKDTAVTEAPAPAEKDTYKYYSEIAEQFPNIKLSTVLSAEKKFIEADTDSSGSIDADELESLLDKNDLLFTKQQIRDILKEVDRDNSNDLDFFECLAVIEKLQTRRKTNLPPSIQNAQSSKSAVCTLQ</sequence>
<dbReference type="SUPFAM" id="SSF47473">
    <property type="entry name" value="EF-hand"/>
    <property type="match status" value="1"/>
</dbReference>
<dbReference type="InterPro" id="IPR002048">
    <property type="entry name" value="EF_hand_dom"/>
</dbReference>
<keyword evidence="1" id="KW-0106">Calcium</keyword>
<dbReference type="GeneID" id="100369889"/>
<gene>
    <name evidence="5" type="primary">LOC100369889</name>
</gene>
<evidence type="ECO:0000313" key="5">
    <source>
        <dbReference type="RefSeq" id="XP_006824854.1"/>
    </source>
</evidence>
<protein>
    <submittedName>
        <fullName evidence="5">Calcium-dependent protein kinase-like</fullName>
    </submittedName>
</protein>
<evidence type="ECO:0000313" key="4">
    <source>
        <dbReference type="Proteomes" id="UP000694865"/>
    </source>
</evidence>
<proteinExistence type="predicted"/>
<feature type="compositionally biased region" description="Basic and acidic residues" evidence="2">
    <location>
        <begin position="29"/>
        <end position="40"/>
    </location>
</feature>
<evidence type="ECO:0000256" key="2">
    <source>
        <dbReference type="SAM" id="MobiDB-lite"/>
    </source>
</evidence>